<dbReference type="InterPro" id="IPR000711">
    <property type="entry name" value="ATPase_OSCP/dsu"/>
</dbReference>
<keyword evidence="5 8" id="KW-0472">Membrane</keyword>
<dbReference type="Proteomes" id="UP000298017">
    <property type="component" value="Unassembled WGS sequence"/>
</dbReference>
<accession>A0AAX2SHU2</accession>
<comment type="subcellular location">
    <subcellularLocation>
        <location evidence="8">Cell membrane</location>
        <topology evidence="8">Peripheral membrane protein</topology>
    </subcellularLocation>
    <subcellularLocation>
        <location evidence="1">Membrane</location>
    </subcellularLocation>
</comment>
<evidence type="ECO:0000256" key="1">
    <source>
        <dbReference type="ARBA" id="ARBA00004370"/>
    </source>
</evidence>
<dbReference type="HAMAP" id="MF_01416">
    <property type="entry name" value="ATP_synth_delta_bact"/>
    <property type="match status" value="1"/>
</dbReference>
<dbReference type="InterPro" id="IPR020781">
    <property type="entry name" value="ATPase_OSCP/d_CS"/>
</dbReference>
<comment type="function">
    <text evidence="8">F(1)F(0) ATP synthase produces ATP from ADP in the presence of a proton or sodium gradient. F-type ATPases consist of two structural domains, F(1) containing the extramembraneous catalytic core and F(0) containing the membrane proton channel, linked together by a central stalk and a peripheral stalk. During catalysis, ATP synthesis in the catalytic domain of F(1) is coupled via a rotary mechanism of the central stalk subunits to proton translocation.</text>
</comment>
<evidence type="ECO:0000256" key="8">
    <source>
        <dbReference type="HAMAP-Rule" id="MF_01416"/>
    </source>
</evidence>
<protein>
    <recommendedName>
        <fullName evidence="8">ATP synthase subunit delta</fullName>
    </recommendedName>
    <alternativeName>
        <fullName evidence="8">ATP synthase F(1) sector subunit delta</fullName>
    </alternativeName>
    <alternativeName>
        <fullName evidence="8">F-type ATPase subunit delta</fullName>
        <shortName evidence="8">F-ATPase subunit delta</shortName>
    </alternativeName>
</protein>
<keyword evidence="4 8" id="KW-0406">Ion transport</keyword>
<dbReference type="GO" id="GO:0045259">
    <property type="term" value="C:proton-transporting ATP synthase complex"/>
    <property type="evidence" value="ECO:0007669"/>
    <property type="project" value="UniProtKB-KW"/>
</dbReference>
<dbReference type="PROSITE" id="PS00389">
    <property type="entry name" value="ATPASE_DELTA"/>
    <property type="match status" value="1"/>
</dbReference>
<keyword evidence="8" id="KW-1003">Cell membrane</keyword>
<evidence type="ECO:0000256" key="7">
    <source>
        <dbReference type="ARBA" id="ARBA00023310"/>
    </source>
</evidence>
<evidence type="ECO:0000256" key="2">
    <source>
        <dbReference type="ARBA" id="ARBA00022448"/>
    </source>
</evidence>
<dbReference type="GO" id="GO:0046933">
    <property type="term" value="F:proton-transporting ATP synthase activity, rotational mechanism"/>
    <property type="evidence" value="ECO:0007669"/>
    <property type="project" value="UniProtKB-UniRule"/>
</dbReference>
<dbReference type="GeneID" id="93233109"/>
<comment type="similarity">
    <text evidence="8">Belongs to the ATPase delta chain family.</text>
</comment>
<evidence type="ECO:0000313" key="10">
    <source>
        <dbReference type="Proteomes" id="UP000298017"/>
    </source>
</evidence>
<dbReference type="PRINTS" id="PR00125">
    <property type="entry name" value="ATPASEDELTA"/>
</dbReference>
<keyword evidence="3 8" id="KW-0375">Hydrogen ion transport</keyword>
<evidence type="ECO:0000256" key="4">
    <source>
        <dbReference type="ARBA" id="ARBA00023065"/>
    </source>
</evidence>
<dbReference type="GO" id="GO:0005886">
    <property type="term" value="C:plasma membrane"/>
    <property type="evidence" value="ECO:0007669"/>
    <property type="project" value="UniProtKB-SubCell"/>
</dbReference>
<dbReference type="RefSeq" id="WP_047978492.1">
    <property type="nucleotide sequence ID" value="NZ_CABMOG010000005.1"/>
</dbReference>
<keyword evidence="6 8" id="KW-0139">CF(1)</keyword>
<comment type="caution">
    <text evidence="9">The sequence shown here is derived from an EMBL/GenBank/DDBJ whole genome shotgun (WGS) entry which is preliminary data.</text>
</comment>
<reference evidence="9 10" key="1">
    <citation type="submission" date="2019-03" db="EMBL/GenBank/DDBJ databases">
        <title>Genome Sequencing and Assembly of Various Microbes Isolated from Alder Root Nodule.</title>
        <authorList>
            <person name="Swanson E."/>
            <person name="Sevigny J.L."/>
            <person name="Pesce C."/>
            <person name="Davis I."/>
            <person name="Kleiner V."/>
            <person name="Tisa L."/>
        </authorList>
    </citation>
    <scope>NUCLEOTIDE SEQUENCE [LARGE SCALE GENOMIC DNA]</scope>
    <source>
        <strain evidence="9 10">4R-31</strain>
    </source>
</reference>
<evidence type="ECO:0000256" key="5">
    <source>
        <dbReference type="ARBA" id="ARBA00023136"/>
    </source>
</evidence>
<dbReference type="PANTHER" id="PTHR11910">
    <property type="entry name" value="ATP SYNTHASE DELTA CHAIN"/>
    <property type="match status" value="1"/>
</dbReference>
<proteinExistence type="inferred from homology"/>
<gene>
    <name evidence="8" type="primary">atpH</name>
    <name evidence="9" type="ORF">E4P33_01945</name>
</gene>
<evidence type="ECO:0000256" key="3">
    <source>
        <dbReference type="ARBA" id="ARBA00022781"/>
    </source>
</evidence>
<dbReference type="Pfam" id="PF00213">
    <property type="entry name" value="OSCP"/>
    <property type="match status" value="1"/>
</dbReference>
<sequence>MAEASNEPNRPLTVDVDRWAPSASPEIAHQLFEILDIVDQNGALRRALTDPSRPAEDRARLVHSLLDGRAHEVAVDIAAELASQRSTTERQLGDALERTAVLVAAAATENRGGGDALESLVDELIRFKSMLDRSAEVQSAFSDSRASAEAKVTLARRLSTPGSEEAALLIERAASEPRGALPGRLLEQFAQWVADRQQRWIARVESARPLRQDQLDALRDRLNRLYGRDLKLTTETNPALVGGLRVQVGEEIIDGSLTHRLNQLEQRIGA</sequence>
<dbReference type="EMBL" id="SPNK01000001">
    <property type="protein sequence ID" value="TFI03295.1"/>
    <property type="molecule type" value="Genomic_DNA"/>
</dbReference>
<organism evidence="9 10">
    <name type="scientific">Kocuria rhizophila</name>
    <dbReference type="NCBI Taxonomy" id="72000"/>
    <lineage>
        <taxon>Bacteria</taxon>
        <taxon>Bacillati</taxon>
        <taxon>Actinomycetota</taxon>
        <taxon>Actinomycetes</taxon>
        <taxon>Micrococcales</taxon>
        <taxon>Micrococcaceae</taxon>
        <taxon>Kocuria</taxon>
    </lineage>
</organism>
<keyword evidence="10" id="KW-1185">Reference proteome</keyword>
<keyword evidence="2 8" id="KW-0813">Transport</keyword>
<keyword evidence="7 8" id="KW-0066">ATP synthesis</keyword>
<name>A0AAX2SHU2_KOCRH</name>
<evidence type="ECO:0000313" key="9">
    <source>
        <dbReference type="EMBL" id="TFI03295.1"/>
    </source>
</evidence>
<evidence type="ECO:0000256" key="6">
    <source>
        <dbReference type="ARBA" id="ARBA00023196"/>
    </source>
</evidence>
<comment type="function">
    <text evidence="8">This protein is part of the stalk that links CF(0) to CF(1). It either transmits conformational changes from CF(0) to CF(1) or is implicated in proton conduction.</text>
</comment>
<dbReference type="AlphaFoldDB" id="A0AAX2SHU2"/>